<evidence type="ECO:0000256" key="4">
    <source>
        <dbReference type="ARBA" id="ARBA00022825"/>
    </source>
</evidence>
<dbReference type="InterPro" id="IPR015500">
    <property type="entry name" value="Peptidase_S8_subtilisin-rel"/>
</dbReference>
<dbReference type="OrthoDB" id="9798386at2"/>
<dbReference type="GO" id="GO:0004252">
    <property type="term" value="F:serine-type endopeptidase activity"/>
    <property type="evidence" value="ECO:0007669"/>
    <property type="project" value="UniProtKB-UniRule"/>
</dbReference>
<evidence type="ECO:0000256" key="5">
    <source>
        <dbReference type="PROSITE-ProRule" id="PRU01240"/>
    </source>
</evidence>
<dbReference type="EMBL" id="CAACVJ010000146">
    <property type="protein sequence ID" value="VEP13948.1"/>
    <property type="molecule type" value="Genomic_DNA"/>
</dbReference>
<name>A0A563VR63_9CYAN</name>
<feature type="active site" description="Charge relay system" evidence="5">
    <location>
        <position position="190"/>
    </location>
</feature>
<dbReference type="PRINTS" id="PR00723">
    <property type="entry name" value="SUBTILISIN"/>
</dbReference>
<evidence type="ECO:0000256" key="3">
    <source>
        <dbReference type="ARBA" id="ARBA00022801"/>
    </source>
</evidence>
<accession>A0A563VR63</accession>
<evidence type="ECO:0000313" key="9">
    <source>
        <dbReference type="Proteomes" id="UP000320055"/>
    </source>
</evidence>
<dbReference type="RefSeq" id="WP_144864748.1">
    <property type="nucleotide sequence ID" value="NZ_LR213784.1"/>
</dbReference>
<feature type="domain" description="Peptidase S8/S53" evidence="7">
    <location>
        <begin position="149"/>
        <end position="411"/>
    </location>
</feature>
<keyword evidence="2 5" id="KW-0645">Protease</keyword>
<dbReference type="PANTHER" id="PTHR43806">
    <property type="entry name" value="PEPTIDASE S8"/>
    <property type="match status" value="1"/>
</dbReference>
<feature type="active site" description="Charge relay system" evidence="5">
    <location>
        <position position="381"/>
    </location>
</feature>
<organism evidence="8 9">
    <name type="scientific">Hyella patelloides LEGE 07179</name>
    <dbReference type="NCBI Taxonomy" id="945734"/>
    <lineage>
        <taxon>Bacteria</taxon>
        <taxon>Bacillati</taxon>
        <taxon>Cyanobacteriota</taxon>
        <taxon>Cyanophyceae</taxon>
        <taxon>Pleurocapsales</taxon>
        <taxon>Hyellaceae</taxon>
        <taxon>Hyella</taxon>
    </lineage>
</organism>
<evidence type="ECO:0000256" key="1">
    <source>
        <dbReference type="ARBA" id="ARBA00011073"/>
    </source>
</evidence>
<gene>
    <name evidence="8" type="ORF">H1P_230012</name>
</gene>
<dbReference type="PROSITE" id="PS51892">
    <property type="entry name" value="SUBTILASE"/>
    <property type="match status" value="1"/>
</dbReference>
<dbReference type="PROSITE" id="PS00136">
    <property type="entry name" value="SUBTILASE_ASP"/>
    <property type="match status" value="1"/>
</dbReference>
<dbReference type="CDD" id="cd07480">
    <property type="entry name" value="Peptidases_S8_12"/>
    <property type="match status" value="1"/>
</dbReference>
<dbReference type="PANTHER" id="PTHR43806:SF11">
    <property type="entry name" value="CEREVISIN-RELATED"/>
    <property type="match status" value="1"/>
</dbReference>
<dbReference type="InterPro" id="IPR023827">
    <property type="entry name" value="Peptidase_S8_Asp-AS"/>
</dbReference>
<evidence type="ECO:0000256" key="2">
    <source>
        <dbReference type="ARBA" id="ARBA00022670"/>
    </source>
</evidence>
<feature type="active site" description="Charge relay system" evidence="5">
    <location>
        <position position="158"/>
    </location>
</feature>
<dbReference type="InterPro" id="IPR023828">
    <property type="entry name" value="Peptidase_S8_Ser-AS"/>
</dbReference>
<protein>
    <submittedName>
        <fullName evidence="8">Putative protease</fullName>
    </submittedName>
</protein>
<dbReference type="InterPro" id="IPR000209">
    <property type="entry name" value="Peptidase_S8/S53_dom"/>
</dbReference>
<dbReference type="GO" id="GO:0006508">
    <property type="term" value="P:proteolysis"/>
    <property type="evidence" value="ECO:0007669"/>
    <property type="project" value="UniProtKB-KW"/>
</dbReference>
<sequence length="432" mass="44602">MTNNLPIRPIQTTGRYLVLLPESDVRSGMSALTDFTGVRDTDMSVYSNLGVVVVSLDPDRLQSLNTAVAGDAPIIAAEPEQIMYAIGSSVSGEIVNYLQGYKDGVTNLADNLGNGNVALGEKVTPSIFTDGVATWGLQATNVVDSNYSGTGIKVAVLDTGLDLNHPDFAGRSITSQSFITGEEVQDLQGHGTHCIGTACGALNPPDPSSPMRYGIAHNAEIFVGKVLSNQGSGADEGILAGIDWAVTNGCQIISMSLGASASPGTPFSQIYEDIAQRALSQGTLIIAAAGNESNRPGVVNPVGRPANCPSIMAVAALDNQLGVSWYSNGSINPDGGAIDIAAPGGNAGQAPLPEIYSTWTTDLNAVQPPGALRYNSISGTSMATPHVAGIAALYAEATGKRGLELWALLMRDAQRLPLSSIDVGIGLVQAPI</sequence>
<dbReference type="PROSITE" id="PS00138">
    <property type="entry name" value="SUBTILASE_SER"/>
    <property type="match status" value="1"/>
</dbReference>
<dbReference type="AlphaFoldDB" id="A0A563VR63"/>
<dbReference type="InterPro" id="IPR036852">
    <property type="entry name" value="Peptidase_S8/S53_dom_sf"/>
</dbReference>
<dbReference type="SUPFAM" id="SSF52743">
    <property type="entry name" value="Subtilisin-like"/>
    <property type="match status" value="1"/>
</dbReference>
<comment type="similarity">
    <text evidence="1 5 6">Belongs to the peptidase S8 family.</text>
</comment>
<keyword evidence="3 5" id="KW-0378">Hydrolase</keyword>
<evidence type="ECO:0000256" key="6">
    <source>
        <dbReference type="RuleBase" id="RU003355"/>
    </source>
</evidence>
<proteinExistence type="inferred from homology"/>
<dbReference type="Pfam" id="PF00082">
    <property type="entry name" value="Peptidase_S8"/>
    <property type="match status" value="1"/>
</dbReference>
<evidence type="ECO:0000313" key="8">
    <source>
        <dbReference type="EMBL" id="VEP13948.1"/>
    </source>
</evidence>
<dbReference type="Gene3D" id="3.40.50.200">
    <property type="entry name" value="Peptidase S8/S53 domain"/>
    <property type="match status" value="1"/>
</dbReference>
<dbReference type="InterPro" id="IPR050131">
    <property type="entry name" value="Peptidase_S8_subtilisin-like"/>
</dbReference>
<evidence type="ECO:0000259" key="7">
    <source>
        <dbReference type="Pfam" id="PF00082"/>
    </source>
</evidence>
<keyword evidence="9" id="KW-1185">Reference proteome</keyword>
<reference evidence="8 9" key="1">
    <citation type="submission" date="2019-01" db="EMBL/GenBank/DDBJ databases">
        <authorList>
            <person name="Brito A."/>
        </authorList>
    </citation>
    <scope>NUCLEOTIDE SEQUENCE [LARGE SCALE GENOMIC DNA]</scope>
    <source>
        <strain evidence="8">1</strain>
    </source>
</reference>
<dbReference type="Proteomes" id="UP000320055">
    <property type="component" value="Unassembled WGS sequence"/>
</dbReference>
<keyword evidence="4 5" id="KW-0720">Serine protease</keyword>